<gene>
    <name evidence="1" type="ORF">ECRASSUSDP1_LOCUS22008</name>
</gene>
<reference evidence="1" key="1">
    <citation type="submission" date="2023-07" db="EMBL/GenBank/DDBJ databases">
        <authorList>
            <consortium name="AG Swart"/>
            <person name="Singh M."/>
            <person name="Singh A."/>
            <person name="Seah K."/>
            <person name="Emmerich C."/>
        </authorList>
    </citation>
    <scope>NUCLEOTIDE SEQUENCE</scope>
    <source>
        <strain evidence="1">DP1</strain>
    </source>
</reference>
<name>A0AAD2D4Y3_EUPCR</name>
<dbReference type="AlphaFoldDB" id="A0AAD2D4Y3"/>
<evidence type="ECO:0000313" key="2">
    <source>
        <dbReference type="Proteomes" id="UP001295684"/>
    </source>
</evidence>
<dbReference type="Proteomes" id="UP001295684">
    <property type="component" value="Unassembled WGS sequence"/>
</dbReference>
<organism evidence="1 2">
    <name type="scientific">Euplotes crassus</name>
    <dbReference type="NCBI Taxonomy" id="5936"/>
    <lineage>
        <taxon>Eukaryota</taxon>
        <taxon>Sar</taxon>
        <taxon>Alveolata</taxon>
        <taxon>Ciliophora</taxon>
        <taxon>Intramacronucleata</taxon>
        <taxon>Spirotrichea</taxon>
        <taxon>Hypotrichia</taxon>
        <taxon>Euplotida</taxon>
        <taxon>Euplotidae</taxon>
        <taxon>Moneuplotes</taxon>
    </lineage>
</organism>
<evidence type="ECO:0000313" key="1">
    <source>
        <dbReference type="EMBL" id="CAI2380572.1"/>
    </source>
</evidence>
<proteinExistence type="predicted"/>
<dbReference type="EMBL" id="CAMPGE010022532">
    <property type="protein sequence ID" value="CAI2380572.1"/>
    <property type="molecule type" value="Genomic_DNA"/>
</dbReference>
<accession>A0AAD2D4Y3</accession>
<sequence>MISLIIIARECLALFTVLLFHNFKYSSNLFMKKFLNKLCSTSKKGMKNTSASVIGCLWCSLRHNHTKNCAQLLCPLLPSGLPIRPPFISPNYSQSVPLLTCTEEQPLE</sequence>
<protein>
    <submittedName>
        <fullName evidence="1">Uncharacterized protein</fullName>
    </submittedName>
</protein>
<comment type="caution">
    <text evidence="1">The sequence shown here is derived from an EMBL/GenBank/DDBJ whole genome shotgun (WGS) entry which is preliminary data.</text>
</comment>
<keyword evidence="2" id="KW-1185">Reference proteome</keyword>